<dbReference type="EMBL" id="FCOE02000020">
    <property type="protein sequence ID" value="SAK80779.1"/>
    <property type="molecule type" value="Genomic_DNA"/>
</dbReference>
<dbReference type="GO" id="GO:0000976">
    <property type="term" value="F:transcription cis-regulatory region binding"/>
    <property type="evidence" value="ECO:0007669"/>
    <property type="project" value="TreeGrafter"/>
</dbReference>
<keyword evidence="5" id="KW-0804">Transcription</keyword>
<dbReference type="GO" id="GO:0032993">
    <property type="term" value="C:protein-DNA complex"/>
    <property type="evidence" value="ECO:0007669"/>
    <property type="project" value="TreeGrafter"/>
</dbReference>
<dbReference type="SUPFAM" id="SSF52172">
    <property type="entry name" value="CheY-like"/>
    <property type="match status" value="1"/>
</dbReference>
<dbReference type="SUPFAM" id="SSF46894">
    <property type="entry name" value="C-terminal effector domain of the bipartite response regulators"/>
    <property type="match status" value="1"/>
</dbReference>
<keyword evidence="3" id="KW-0805">Transcription regulation</keyword>
<protein>
    <submittedName>
        <fullName evidence="10">Osmolarity response regulator</fullName>
    </submittedName>
</protein>
<dbReference type="InterPro" id="IPR016032">
    <property type="entry name" value="Sig_transdc_resp-reg_C-effctor"/>
</dbReference>
<keyword evidence="2" id="KW-0902">Two-component regulatory system</keyword>
<dbReference type="AlphaFoldDB" id="A0A158CEM9"/>
<evidence type="ECO:0000259" key="8">
    <source>
        <dbReference type="PROSITE" id="PS50110"/>
    </source>
</evidence>
<dbReference type="CDD" id="cd00383">
    <property type="entry name" value="trans_reg_C"/>
    <property type="match status" value="1"/>
</dbReference>
<dbReference type="RefSeq" id="WP_061177473.1">
    <property type="nucleotide sequence ID" value="NZ_FCOE02000020.1"/>
</dbReference>
<dbReference type="SMART" id="SM00448">
    <property type="entry name" value="REC"/>
    <property type="match status" value="1"/>
</dbReference>
<dbReference type="PROSITE" id="PS51755">
    <property type="entry name" value="OMPR_PHOB"/>
    <property type="match status" value="1"/>
</dbReference>
<name>A0A158CEM9_9BURK</name>
<dbReference type="Gene3D" id="1.10.10.10">
    <property type="entry name" value="Winged helix-like DNA-binding domain superfamily/Winged helix DNA-binding domain"/>
    <property type="match status" value="1"/>
</dbReference>
<feature type="domain" description="OmpR/PhoB-type" evidence="9">
    <location>
        <begin position="131"/>
        <end position="230"/>
    </location>
</feature>
<feature type="domain" description="Response regulatory" evidence="8">
    <location>
        <begin position="4"/>
        <end position="118"/>
    </location>
</feature>
<evidence type="ECO:0000256" key="6">
    <source>
        <dbReference type="PROSITE-ProRule" id="PRU00169"/>
    </source>
</evidence>
<dbReference type="InterPro" id="IPR001789">
    <property type="entry name" value="Sig_transdc_resp-reg_receiver"/>
</dbReference>
<gene>
    <name evidence="10" type="ORF">AWB80_05106</name>
</gene>
<dbReference type="STRING" id="1777141.AWB80_05106"/>
<feature type="DNA-binding region" description="OmpR/PhoB-type" evidence="7">
    <location>
        <begin position="131"/>
        <end position="230"/>
    </location>
</feature>
<dbReference type="InterPro" id="IPR039420">
    <property type="entry name" value="WalR-like"/>
</dbReference>
<dbReference type="GO" id="GO:0005829">
    <property type="term" value="C:cytosol"/>
    <property type="evidence" value="ECO:0007669"/>
    <property type="project" value="TreeGrafter"/>
</dbReference>
<dbReference type="SMART" id="SM00862">
    <property type="entry name" value="Trans_reg_C"/>
    <property type="match status" value="1"/>
</dbReference>
<evidence type="ECO:0000313" key="11">
    <source>
        <dbReference type="Proteomes" id="UP000054911"/>
    </source>
</evidence>
<sequence length="242" mass="27354">MSISVLIVDDDSAVRDLLRQFFNARGIDVSVLHDGGGLRRRLELERPSIVVLDIMMPDTDGLRALRDLRAAGEDIPVIFVTGCDSVPQKIAGLQSGADDYLAKPFDPRELLARIEAVLRRRASAPSRPEPAPRERFGRFEVDFVTRSLLRGGERIALRDSEFALLKVFIKHPYKVLSRVLIHDLVHRDDLAFRDRGLDVPIWRLRRIIEDDPSNPRHVQTVRGQGYVFVPDTDGPTSNRFGT</sequence>
<dbReference type="PROSITE" id="PS50110">
    <property type="entry name" value="RESPONSE_REGULATORY"/>
    <property type="match status" value="1"/>
</dbReference>
<dbReference type="InterPro" id="IPR036388">
    <property type="entry name" value="WH-like_DNA-bd_sf"/>
</dbReference>
<evidence type="ECO:0000256" key="3">
    <source>
        <dbReference type="ARBA" id="ARBA00023015"/>
    </source>
</evidence>
<evidence type="ECO:0000256" key="4">
    <source>
        <dbReference type="ARBA" id="ARBA00023125"/>
    </source>
</evidence>
<dbReference type="GO" id="GO:0000156">
    <property type="term" value="F:phosphorelay response regulator activity"/>
    <property type="evidence" value="ECO:0007669"/>
    <property type="project" value="TreeGrafter"/>
</dbReference>
<evidence type="ECO:0000256" key="5">
    <source>
        <dbReference type="ARBA" id="ARBA00023163"/>
    </source>
</evidence>
<evidence type="ECO:0000313" key="10">
    <source>
        <dbReference type="EMBL" id="SAK80779.1"/>
    </source>
</evidence>
<dbReference type="Pfam" id="PF00072">
    <property type="entry name" value="Response_reg"/>
    <property type="match status" value="1"/>
</dbReference>
<evidence type="ECO:0000256" key="1">
    <source>
        <dbReference type="ARBA" id="ARBA00022553"/>
    </source>
</evidence>
<keyword evidence="1 6" id="KW-0597">Phosphoprotein</keyword>
<dbReference type="GO" id="GO:0006355">
    <property type="term" value="P:regulation of DNA-templated transcription"/>
    <property type="evidence" value="ECO:0007669"/>
    <property type="project" value="InterPro"/>
</dbReference>
<keyword evidence="4 7" id="KW-0238">DNA-binding</keyword>
<dbReference type="Gene3D" id="3.40.50.2300">
    <property type="match status" value="1"/>
</dbReference>
<comment type="caution">
    <text evidence="10">The sequence shown here is derived from an EMBL/GenBank/DDBJ whole genome shotgun (WGS) entry which is preliminary data.</text>
</comment>
<reference evidence="10" key="1">
    <citation type="submission" date="2016-01" db="EMBL/GenBank/DDBJ databases">
        <authorList>
            <person name="Peeters C."/>
        </authorList>
    </citation>
    <scope>NUCLEOTIDE SEQUENCE [LARGE SCALE GENOMIC DNA]</scope>
    <source>
        <strain evidence="10">LMG 29323</strain>
    </source>
</reference>
<dbReference type="PANTHER" id="PTHR48111">
    <property type="entry name" value="REGULATOR OF RPOS"/>
    <property type="match status" value="1"/>
</dbReference>
<dbReference type="Pfam" id="PF00486">
    <property type="entry name" value="Trans_reg_C"/>
    <property type="match status" value="1"/>
</dbReference>
<organism evidence="10 11">
    <name type="scientific">Caballeronia pedi</name>
    <dbReference type="NCBI Taxonomy" id="1777141"/>
    <lineage>
        <taxon>Bacteria</taxon>
        <taxon>Pseudomonadati</taxon>
        <taxon>Pseudomonadota</taxon>
        <taxon>Betaproteobacteria</taxon>
        <taxon>Burkholderiales</taxon>
        <taxon>Burkholderiaceae</taxon>
        <taxon>Caballeronia</taxon>
    </lineage>
</organism>
<evidence type="ECO:0000259" key="9">
    <source>
        <dbReference type="PROSITE" id="PS51755"/>
    </source>
</evidence>
<proteinExistence type="predicted"/>
<evidence type="ECO:0000256" key="7">
    <source>
        <dbReference type="PROSITE-ProRule" id="PRU01091"/>
    </source>
</evidence>
<dbReference type="Proteomes" id="UP000054911">
    <property type="component" value="Unassembled WGS sequence"/>
</dbReference>
<evidence type="ECO:0000256" key="2">
    <source>
        <dbReference type="ARBA" id="ARBA00023012"/>
    </source>
</evidence>
<dbReference type="InterPro" id="IPR001867">
    <property type="entry name" value="OmpR/PhoB-type_DNA-bd"/>
</dbReference>
<dbReference type="PANTHER" id="PTHR48111:SF4">
    <property type="entry name" value="DNA-BINDING DUAL TRANSCRIPTIONAL REGULATOR OMPR"/>
    <property type="match status" value="1"/>
</dbReference>
<feature type="modified residue" description="4-aspartylphosphate" evidence="6">
    <location>
        <position position="53"/>
    </location>
</feature>
<dbReference type="InterPro" id="IPR011006">
    <property type="entry name" value="CheY-like_superfamily"/>
</dbReference>
<dbReference type="Gene3D" id="6.10.250.690">
    <property type="match status" value="1"/>
</dbReference>
<dbReference type="OrthoDB" id="9127546at2"/>
<keyword evidence="11" id="KW-1185">Reference proteome</keyword>
<accession>A0A158CEM9</accession>